<dbReference type="InterPro" id="IPR041657">
    <property type="entry name" value="HTH_17"/>
</dbReference>
<evidence type="ECO:0000313" key="3">
    <source>
        <dbReference type="EMBL" id="CUH61615.1"/>
    </source>
</evidence>
<evidence type="ECO:0000256" key="1">
    <source>
        <dbReference type="SAM" id="MobiDB-lite"/>
    </source>
</evidence>
<proteinExistence type="predicted"/>
<dbReference type="InterPro" id="IPR036388">
    <property type="entry name" value="WH-like_DNA-bd_sf"/>
</dbReference>
<gene>
    <name evidence="3" type="ORF">THS5294_02926</name>
</gene>
<dbReference type="EMBL" id="CYRX01000032">
    <property type="protein sequence ID" value="CUH61615.1"/>
    <property type="molecule type" value="Genomic_DNA"/>
</dbReference>
<evidence type="ECO:0000313" key="4">
    <source>
        <dbReference type="Proteomes" id="UP000051298"/>
    </source>
</evidence>
<evidence type="ECO:0000259" key="2">
    <source>
        <dbReference type="Pfam" id="PF12728"/>
    </source>
</evidence>
<reference evidence="3 4" key="1">
    <citation type="submission" date="2015-09" db="EMBL/GenBank/DDBJ databases">
        <authorList>
            <consortium name="Swine Surveillance"/>
        </authorList>
    </citation>
    <scope>NUCLEOTIDE SEQUENCE [LARGE SCALE GENOMIC DNA]</scope>
    <source>
        <strain evidence="3 4">CECT 5294</strain>
    </source>
</reference>
<name>A0A0P1F1V2_9RHOB</name>
<organism evidence="3 4">
    <name type="scientific">Thalassobacter stenotrophicus</name>
    <dbReference type="NCBI Taxonomy" id="266809"/>
    <lineage>
        <taxon>Bacteria</taxon>
        <taxon>Pseudomonadati</taxon>
        <taxon>Pseudomonadota</taxon>
        <taxon>Alphaproteobacteria</taxon>
        <taxon>Rhodobacterales</taxon>
        <taxon>Roseobacteraceae</taxon>
        <taxon>Thalassobacter</taxon>
    </lineage>
</organism>
<protein>
    <submittedName>
        <fullName evidence="3">Helix-turn-helix domain protein</fullName>
    </submittedName>
</protein>
<sequence length="90" mass="10307">MDISVDPLPSTSVTHVPLLSAWMTRAELARELCVTEDTLGRWHRQRKGPSSVKAGRRVLYRRSSVLAWIDAQEQDPSPDTKRPIRTRGRR</sequence>
<dbReference type="Pfam" id="PF12728">
    <property type="entry name" value="HTH_17"/>
    <property type="match status" value="1"/>
</dbReference>
<dbReference type="AlphaFoldDB" id="A0A0P1F1V2"/>
<accession>A0A0P1F1V2</accession>
<feature type="region of interest" description="Disordered" evidence="1">
    <location>
        <begin position="70"/>
        <end position="90"/>
    </location>
</feature>
<dbReference type="Proteomes" id="UP000051298">
    <property type="component" value="Unassembled WGS sequence"/>
</dbReference>
<dbReference type="InterPro" id="IPR009061">
    <property type="entry name" value="DNA-bd_dom_put_sf"/>
</dbReference>
<feature type="domain" description="Helix-turn-helix" evidence="2">
    <location>
        <begin position="22"/>
        <end position="72"/>
    </location>
</feature>
<dbReference type="RefSeq" id="WP_072936817.1">
    <property type="nucleotide sequence ID" value="NZ_CYRX01000032.1"/>
</dbReference>
<dbReference type="SUPFAM" id="SSF46955">
    <property type="entry name" value="Putative DNA-binding domain"/>
    <property type="match status" value="1"/>
</dbReference>
<dbReference type="Gene3D" id="1.10.10.10">
    <property type="entry name" value="Winged helix-like DNA-binding domain superfamily/Winged helix DNA-binding domain"/>
    <property type="match status" value="1"/>
</dbReference>